<evidence type="ECO:0000256" key="6">
    <source>
        <dbReference type="ARBA" id="ARBA00023098"/>
    </source>
</evidence>
<keyword evidence="3 8" id="KW-0479">Metal-binding</keyword>
<dbReference type="HAMAP" id="MF_00101">
    <property type="entry name" value="AcpS"/>
    <property type="match status" value="1"/>
</dbReference>
<feature type="domain" description="4'-phosphopantetheinyl transferase" evidence="9">
    <location>
        <begin position="2"/>
        <end position="120"/>
    </location>
</feature>
<keyword evidence="4 8" id="KW-0276">Fatty acid metabolism</keyword>
<comment type="subcellular location">
    <subcellularLocation>
        <location evidence="8">Cytoplasm</location>
    </subcellularLocation>
</comment>
<organism evidence="10 11">
    <name type="scientific">Corynebacterium stercoris</name>
    <dbReference type="NCBI Taxonomy" id="2943490"/>
    <lineage>
        <taxon>Bacteria</taxon>
        <taxon>Bacillati</taxon>
        <taxon>Actinomycetota</taxon>
        <taxon>Actinomycetes</taxon>
        <taxon>Mycobacteriales</taxon>
        <taxon>Corynebacteriaceae</taxon>
        <taxon>Corynebacterium</taxon>
    </lineage>
</organism>
<evidence type="ECO:0000256" key="1">
    <source>
        <dbReference type="ARBA" id="ARBA00022516"/>
    </source>
</evidence>
<evidence type="ECO:0000313" key="10">
    <source>
        <dbReference type="EMBL" id="MCP1387992.1"/>
    </source>
</evidence>
<dbReference type="EMBL" id="JAMFTQ010000007">
    <property type="protein sequence ID" value="MCP1387992.1"/>
    <property type="molecule type" value="Genomic_DNA"/>
</dbReference>
<dbReference type="NCBIfam" id="TIGR00556">
    <property type="entry name" value="pantethn_trn"/>
    <property type="match status" value="1"/>
</dbReference>
<sequence>MAVGVDIVHVPAFAAQLAVPGSRFRRVFTERELRDCAGKPDRDASLAARWAAKEAYVKAWGTARYGLAPEVDAVDFAQIEVVADAFGRVAIALRGALARVAPPAASLSLSHDGDYAVAVCEVAAG</sequence>
<comment type="catalytic activity">
    <reaction evidence="8">
        <text>apo-[ACP] + CoA = holo-[ACP] + adenosine 3',5'-bisphosphate + H(+)</text>
        <dbReference type="Rhea" id="RHEA:12068"/>
        <dbReference type="Rhea" id="RHEA-COMP:9685"/>
        <dbReference type="Rhea" id="RHEA-COMP:9690"/>
        <dbReference type="ChEBI" id="CHEBI:15378"/>
        <dbReference type="ChEBI" id="CHEBI:29999"/>
        <dbReference type="ChEBI" id="CHEBI:57287"/>
        <dbReference type="ChEBI" id="CHEBI:58343"/>
        <dbReference type="ChEBI" id="CHEBI:64479"/>
        <dbReference type="EC" id="2.7.8.7"/>
    </reaction>
</comment>
<dbReference type="RefSeq" id="WP_253578013.1">
    <property type="nucleotide sequence ID" value="NZ_JAMFTQ010000007.1"/>
</dbReference>
<dbReference type="SUPFAM" id="SSF56214">
    <property type="entry name" value="4'-phosphopantetheinyl transferase"/>
    <property type="match status" value="1"/>
</dbReference>
<comment type="similarity">
    <text evidence="8">Belongs to the P-Pant transferase superfamily. AcpS family.</text>
</comment>
<dbReference type="InterPro" id="IPR037143">
    <property type="entry name" value="4-PPantetheinyl_Trfase_dom_sf"/>
</dbReference>
<name>A0ABT1G5K0_9CORY</name>
<accession>A0ABT1G5K0</accession>
<dbReference type="NCBIfam" id="NF000831">
    <property type="entry name" value="PRK00070.3-1"/>
    <property type="match status" value="1"/>
</dbReference>
<protein>
    <recommendedName>
        <fullName evidence="8">Holo-[acyl-carrier-protein] synthase</fullName>
        <shortName evidence="8">Holo-ACP synthase</shortName>
        <ecNumber evidence="8">2.7.8.7</ecNumber>
    </recommendedName>
    <alternativeName>
        <fullName evidence="8">4'-phosphopantetheinyl transferase AcpS</fullName>
    </alternativeName>
</protein>
<dbReference type="Gene3D" id="3.90.470.20">
    <property type="entry name" value="4'-phosphopantetheinyl transferase domain"/>
    <property type="match status" value="1"/>
</dbReference>
<keyword evidence="1 8" id="KW-0444">Lipid biosynthesis</keyword>
<feature type="binding site" evidence="8">
    <location>
        <position position="54"/>
    </location>
    <ligand>
        <name>Mg(2+)</name>
        <dbReference type="ChEBI" id="CHEBI:18420"/>
    </ligand>
</feature>
<evidence type="ECO:0000256" key="4">
    <source>
        <dbReference type="ARBA" id="ARBA00022832"/>
    </source>
</evidence>
<dbReference type="InterPro" id="IPR008278">
    <property type="entry name" value="4-PPantetheinyl_Trfase_dom"/>
</dbReference>
<dbReference type="InterPro" id="IPR004568">
    <property type="entry name" value="Ppantetheine-prot_Trfase_dom"/>
</dbReference>
<dbReference type="EC" id="2.7.8.7" evidence="8"/>
<gene>
    <name evidence="8" type="primary">acpS</name>
    <name evidence="10" type="ORF">M5J20_07285</name>
</gene>
<evidence type="ECO:0000259" key="9">
    <source>
        <dbReference type="Pfam" id="PF01648"/>
    </source>
</evidence>
<comment type="cofactor">
    <cofactor evidence="8">
        <name>Mg(2+)</name>
        <dbReference type="ChEBI" id="CHEBI:18420"/>
    </cofactor>
</comment>
<evidence type="ECO:0000256" key="3">
    <source>
        <dbReference type="ARBA" id="ARBA00022723"/>
    </source>
</evidence>
<reference evidence="10" key="1">
    <citation type="submission" date="2022-05" db="EMBL/GenBank/DDBJ databases">
        <title>Corynebacterium sp. TA-R-1 sp. nov., isolated from human feces.</title>
        <authorList>
            <person name="Shamsuzzaman M."/>
            <person name="Dahal R.H."/>
        </authorList>
    </citation>
    <scope>NUCLEOTIDE SEQUENCE</scope>
    <source>
        <strain evidence="10">TA-R-1</strain>
    </source>
</reference>
<evidence type="ECO:0000256" key="5">
    <source>
        <dbReference type="ARBA" id="ARBA00022842"/>
    </source>
</evidence>
<dbReference type="InterPro" id="IPR002582">
    <property type="entry name" value="ACPS"/>
</dbReference>
<dbReference type="Pfam" id="PF01648">
    <property type="entry name" value="ACPS"/>
    <property type="match status" value="1"/>
</dbReference>
<comment type="caution">
    <text evidence="10">The sequence shown here is derived from an EMBL/GenBank/DDBJ whole genome shotgun (WGS) entry which is preliminary data.</text>
</comment>
<evidence type="ECO:0000256" key="2">
    <source>
        <dbReference type="ARBA" id="ARBA00022679"/>
    </source>
</evidence>
<keyword evidence="7 8" id="KW-0275">Fatty acid biosynthesis</keyword>
<keyword evidence="2 8" id="KW-0808">Transferase</keyword>
<keyword evidence="8" id="KW-0963">Cytoplasm</keyword>
<evidence type="ECO:0000256" key="7">
    <source>
        <dbReference type="ARBA" id="ARBA00023160"/>
    </source>
</evidence>
<feature type="binding site" evidence="8">
    <location>
        <position position="6"/>
    </location>
    <ligand>
        <name>Mg(2+)</name>
        <dbReference type="ChEBI" id="CHEBI:18420"/>
    </ligand>
</feature>
<evidence type="ECO:0000256" key="8">
    <source>
        <dbReference type="HAMAP-Rule" id="MF_00101"/>
    </source>
</evidence>
<evidence type="ECO:0000313" key="11">
    <source>
        <dbReference type="Proteomes" id="UP001204000"/>
    </source>
</evidence>
<comment type="function">
    <text evidence="8">Transfers the 4'-phosphopantetheine moiety from coenzyme A to a Ser of acyl-carrier-protein.</text>
</comment>
<keyword evidence="11" id="KW-1185">Reference proteome</keyword>
<keyword evidence="5 8" id="KW-0460">Magnesium</keyword>
<proteinExistence type="inferred from homology"/>
<dbReference type="GO" id="GO:0008897">
    <property type="term" value="F:holo-[acyl-carrier-protein] synthase activity"/>
    <property type="evidence" value="ECO:0007669"/>
    <property type="project" value="UniProtKB-EC"/>
</dbReference>
<keyword evidence="6 8" id="KW-0443">Lipid metabolism</keyword>
<dbReference type="Proteomes" id="UP001204000">
    <property type="component" value="Unassembled WGS sequence"/>
</dbReference>